<dbReference type="PRINTS" id="PR00398">
    <property type="entry name" value="STRDHORMONER"/>
</dbReference>
<gene>
    <name evidence="13" type="primary">105624571</name>
</gene>
<dbReference type="FunFam" id="3.30.50.10:FF:000006">
    <property type="entry name" value="Nuclear receptor subfamily 5 group A member"/>
    <property type="match status" value="1"/>
</dbReference>
<dbReference type="EMBL" id="ADTU01026729">
    <property type="status" value="NOT_ANNOTATED_CDS"/>
    <property type="molecule type" value="Genomic_DNA"/>
</dbReference>
<reference evidence="14" key="1">
    <citation type="journal article" date="2011" name="PLoS Genet.">
        <title>The genome sequence of the leaf-cutter ant Atta cephalotes reveals insights into its obligate symbiotic lifestyle.</title>
        <authorList>
            <person name="Suen G."/>
            <person name="Teiling C."/>
            <person name="Li L."/>
            <person name="Holt C."/>
            <person name="Abouheif E."/>
            <person name="Bornberg-Bauer E."/>
            <person name="Bouffard P."/>
            <person name="Caldera E.J."/>
            <person name="Cash E."/>
            <person name="Cavanaugh A."/>
            <person name="Denas O."/>
            <person name="Elhaik E."/>
            <person name="Fave M.J."/>
            <person name="Gadau J."/>
            <person name="Gibson J.D."/>
            <person name="Graur D."/>
            <person name="Grubbs K.J."/>
            <person name="Hagen D.E."/>
            <person name="Harkins T.T."/>
            <person name="Helmkampf M."/>
            <person name="Hu H."/>
            <person name="Johnson B.R."/>
            <person name="Kim J."/>
            <person name="Marsh S.E."/>
            <person name="Moeller J.A."/>
            <person name="Munoz-Torres M.C."/>
            <person name="Murphy M.C."/>
            <person name="Naughton M.C."/>
            <person name="Nigam S."/>
            <person name="Overson R."/>
            <person name="Rajakumar R."/>
            <person name="Reese J.T."/>
            <person name="Scott J.J."/>
            <person name="Smith C.R."/>
            <person name="Tao S."/>
            <person name="Tsutsui N.D."/>
            <person name="Viljakainen L."/>
            <person name="Wissler L."/>
            <person name="Yandell M.D."/>
            <person name="Zimmer F."/>
            <person name="Taylor J."/>
            <person name="Slater S.C."/>
            <person name="Clifton S.W."/>
            <person name="Warren W.C."/>
            <person name="Elsik C.G."/>
            <person name="Smith C.D."/>
            <person name="Weinstock G.M."/>
            <person name="Gerardo N.M."/>
            <person name="Currie C.R."/>
        </authorList>
    </citation>
    <scope>NUCLEOTIDE SEQUENCE [LARGE SCALE GENOMIC DNA]</scope>
</reference>
<dbReference type="PANTHER" id="PTHR48092">
    <property type="entry name" value="KNIRPS-RELATED PROTEIN-RELATED"/>
    <property type="match status" value="1"/>
</dbReference>
<dbReference type="FunFam" id="1.10.565.10:FF:000034">
    <property type="entry name" value="Hormone receptor 4, isoform J"/>
    <property type="match status" value="1"/>
</dbReference>
<proteinExistence type="predicted"/>
<feature type="region of interest" description="Disordered" evidence="10">
    <location>
        <begin position="50"/>
        <end position="324"/>
    </location>
</feature>
<dbReference type="EMBL" id="ADTU01026725">
    <property type="status" value="NOT_ANNOTATED_CDS"/>
    <property type="molecule type" value="Genomic_DNA"/>
</dbReference>
<dbReference type="KEGG" id="acep:105624571"/>
<feature type="compositionally biased region" description="Low complexity" evidence="10">
    <location>
        <begin position="119"/>
        <end position="137"/>
    </location>
</feature>
<evidence type="ECO:0000259" key="11">
    <source>
        <dbReference type="PROSITE" id="PS51030"/>
    </source>
</evidence>
<keyword evidence="4" id="KW-0862">Zinc</keyword>
<reference evidence="13" key="2">
    <citation type="submission" date="2016-04" db="UniProtKB">
        <authorList>
            <consortium name="EnsemblMetazoa"/>
        </authorList>
    </citation>
    <scope>IDENTIFICATION</scope>
</reference>
<dbReference type="EMBL" id="ADTU01026728">
    <property type="status" value="NOT_ANNOTATED_CDS"/>
    <property type="molecule type" value="Genomic_DNA"/>
</dbReference>
<dbReference type="InterPro" id="IPR035500">
    <property type="entry name" value="NHR-like_dom_sf"/>
</dbReference>
<feature type="compositionally biased region" description="Polar residues" evidence="10">
    <location>
        <begin position="270"/>
        <end position="291"/>
    </location>
</feature>
<keyword evidence="2" id="KW-0479">Metal-binding</keyword>
<accession>A0A158NUW1</accession>
<keyword evidence="5" id="KW-0805">Transcription regulation</keyword>
<keyword evidence="7" id="KW-0804">Transcription</keyword>
<dbReference type="FunCoup" id="A0A158NUW1">
    <property type="interactions" value="90"/>
</dbReference>
<dbReference type="Gene3D" id="3.30.50.10">
    <property type="entry name" value="Erythroid Transcription Factor GATA-1, subunit A"/>
    <property type="match status" value="1"/>
</dbReference>
<feature type="compositionally biased region" description="Gly residues" evidence="10">
    <location>
        <begin position="138"/>
        <end position="149"/>
    </location>
</feature>
<feature type="region of interest" description="Disordered" evidence="10">
    <location>
        <begin position="535"/>
        <end position="555"/>
    </location>
</feature>
<evidence type="ECO:0000256" key="8">
    <source>
        <dbReference type="ARBA" id="ARBA00023170"/>
    </source>
</evidence>
<keyword evidence="3" id="KW-0863">Zinc-finger</keyword>
<dbReference type="SUPFAM" id="SSF48508">
    <property type="entry name" value="Nuclear receptor ligand-binding domain"/>
    <property type="match status" value="1"/>
</dbReference>
<feature type="compositionally biased region" description="Polar residues" evidence="10">
    <location>
        <begin position="66"/>
        <end position="78"/>
    </location>
</feature>
<feature type="domain" description="Nuclear receptor" evidence="11">
    <location>
        <begin position="559"/>
        <end position="634"/>
    </location>
</feature>
<dbReference type="EMBL" id="ADTU01026727">
    <property type="status" value="NOT_ANNOTATED_CDS"/>
    <property type="molecule type" value="Genomic_DNA"/>
</dbReference>
<evidence type="ECO:0000256" key="4">
    <source>
        <dbReference type="ARBA" id="ARBA00022833"/>
    </source>
</evidence>
<evidence type="ECO:0008006" key="15">
    <source>
        <dbReference type="Google" id="ProtNLM"/>
    </source>
</evidence>
<feature type="compositionally biased region" description="Low complexity" evidence="10">
    <location>
        <begin position="184"/>
        <end position="196"/>
    </location>
</feature>
<dbReference type="EnsemblMetazoa" id="XM_012205929.1">
    <property type="protein sequence ID" value="XP_012061319.1"/>
    <property type="gene ID" value="LOC105624571"/>
</dbReference>
<dbReference type="PRINTS" id="PR00047">
    <property type="entry name" value="STROIDFINGER"/>
</dbReference>
<evidence type="ECO:0000256" key="1">
    <source>
        <dbReference type="ARBA" id="ARBA00004123"/>
    </source>
</evidence>
<feature type="compositionally biased region" description="Pro residues" evidence="10">
    <location>
        <begin position="311"/>
        <end position="324"/>
    </location>
</feature>
<feature type="region of interest" description="Disordered" evidence="10">
    <location>
        <begin position="659"/>
        <end position="689"/>
    </location>
</feature>
<dbReference type="InParanoid" id="A0A158NUW1"/>
<feature type="compositionally biased region" description="Gly residues" evidence="10">
    <location>
        <begin position="252"/>
        <end position="267"/>
    </location>
</feature>
<dbReference type="Gene3D" id="1.10.565.10">
    <property type="entry name" value="Retinoid X Receptor"/>
    <property type="match status" value="1"/>
</dbReference>
<sequence length="1034" mass="110882">MCAKMSVLQGRHSSVCAKMSVLQGIMTLPSSPCEIENMSLFQDLKLKRRKVDSRCSSDDSPVSLGSAGSPQGNPTTDAPSPINFPAPGESMADTSTLSPETNMPSSPGCQIRVTSEYNLLGSPSPGPPRGDSLRGVGSSDGGGGRGNGQEGRDAGCSDRASPDSVFPDAGPLMSFRISDEQQHHQQSQQQHQQQQQRSITPVQIKTSPYSPIPAVSSTPIAQDASSKSDSPDLKGDLSSVQTKEESDNSVFDGGGGGSSGGGSGVGGRSEASNQLSHRNSPSSQFNLNLNISPGAVGSARPHGSLQQQHSPPAPPRSRAPPVPPHLLVAHHQFWSQNTTSVQGFATQRLLNGVISSAVSYGGQNATTVSTSSSGTNVSCVTTGATTTATSCEGMKPPAQRAAPAPPRPPPTVLMGEIGGVRTMIWSAPPLDPVPPPAASWSATAAATASCSSSEESAAQLLLNLGQESRGKPPSSPAVTYSSAVGPPLNMERLWAGDLTQLPAAQQMQALNLTASGSVAQPWVSNGGTVVKSEAASQSISVAPPAPPLPPQENEEDETPMICMICEDKATGLHYGIITCEGCKGFFKRTVQNRRVYTCVAEGGCEITKAQRNRCQYCRFKKCIEQGMVLQAVREDRMPGGRNSGAVYNLYKVKYKKHKKSNKTGGVGSMSGSNVGGVNGSGTLGGAKNTMSTTMLDKHMAAAAAHHSQQQQQHAQLAGSFLHHHKISSGDPLNSPPTPSHPSHPTHSGHLVNGTILKTALTNPSEVVHLRQRLDNAVSSSRDRVFPLDATLTMIQTLIDCDEFQDIATLRNLDELLDHNSDLSDKLCQIGDSIVYKLVQWTKRLPFYLELPVEVHTRLLTHKWHELLVLTTSAYQAMHGHHRLTNVATDGTGADFMQEVTNNMYTLQRCLTSMMGRPITMDQLRQDVGLMVEKITYVTLMFRRVRLRMEEYVCLKVITMLSQDARSRGSTLELEQIQERYMSCLRSFVEHSAPQQPGRFHDLLVRLPEVQSAATLLLESKMFYVPFLLNSAIQR</sequence>
<evidence type="ECO:0000313" key="14">
    <source>
        <dbReference type="Proteomes" id="UP000005205"/>
    </source>
</evidence>
<dbReference type="SMART" id="SM00430">
    <property type="entry name" value="HOLI"/>
    <property type="match status" value="1"/>
</dbReference>
<dbReference type="PROSITE" id="PS00031">
    <property type="entry name" value="NUCLEAR_REC_DBD_1"/>
    <property type="match status" value="1"/>
</dbReference>
<keyword evidence="14" id="KW-1185">Reference proteome</keyword>
<feature type="compositionally biased region" description="Gly residues" evidence="10">
    <location>
        <begin position="664"/>
        <end position="684"/>
    </location>
</feature>
<dbReference type="InterPro" id="IPR001723">
    <property type="entry name" value="Nuclear_hrmn_rcpt"/>
</dbReference>
<dbReference type="GO" id="GO:0005634">
    <property type="term" value="C:nucleus"/>
    <property type="evidence" value="ECO:0007669"/>
    <property type="project" value="UniProtKB-SubCell"/>
</dbReference>
<dbReference type="Pfam" id="PF00104">
    <property type="entry name" value="Hormone_recep"/>
    <property type="match status" value="1"/>
</dbReference>
<feature type="compositionally biased region" description="Polar residues" evidence="10">
    <location>
        <begin position="92"/>
        <end position="117"/>
    </location>
</feature>
<evidence type="ECO:0000256" key="2">
    <source>
        <dbReference type="ARBA" id="ARBA00022723"/>
    </source>
</evidence>
<dbReference type="EMBL" id="ADTU01026732">
    <property type="status" value="NOT_ANNOTATED_CDS"/>
    <property type="molecule type" value="Genomic_DNA"/>
</dbReference>
<dbReference type="GO" id="GO:0008270">
    <property type="term" value="F:zinc ion binding"/>
    <property type="evidence" value="ECO:0007669"/>
    <property type="project" value="UniProtKB-KW"/>
</dbReference>
<evidence type="ECO:0000256" key="3">
    <source>
        <dbReference type="ARBA" id="ARBA00022771"/>
    </source>
</evidence>
<evidence type="ECO:0000256" key="7">
    <source>
        <dbReference type="ARBA" id="ARBA00023163"/>
    </source>
</evidence>
<dbReference type="Pfam" id="PF00105">
    <property type="entry name" value="zf-C4"/>
    <property type="match status" value="1"/>
</dbReference>
<dbReference type="InterPro" id="IPR050200">
    <property type="entry name" value="Nuclear_hormone_rcpt_NR3"/>
</dbReference>
<protein>
    <recommendedName>
        <fullName evidence="15">Hormone receptor 4</fullName>
    </recommendedName>
</protein>
<keyword evidence="8" id="KW-0675">Receptor</keyword>
<dbReference type="OrthoDB" id="10006908at2759"/>
<dbReference type="EMBL" id="ADTU01026730">
    <property type="status" value="NOT_ANNOTATED_CDS"/>
    <property type="molecule type" value="Genomic_DNA"/>
</dbReference>
<dbReference type="GO" id="GO:0035556">
    <property type="term" value="P:intracellular signal transduction"/>
    <property type="evidence" value="ECO:0007669"/>
    <property type="project" value="UniProtKB-ARBA"/>
</dbReference>
<feature type="compositionally biased region" description="Polar residues" evidence="10">
    <location>
        <begin position="197"/>
        <end position="228"/>
    </location>
</feature>
<dbReference type="PROSITE" id="PS51030">
    <property type="entry name" value="NUCLEAR_REC_DBD_2"/>
    <property type="match status" value="1"/>
</dbReference>
<feature type="domain" description="NR LBD" evidence="12">
    <location>
        <begin position="789"/>
        <end position="1034"/>
    </location>
</feature>
<dbReference type="EMBL" id="ADTU01026731">
    <property type="status" value="NOT_ANNOTATED_CDS"/>
    <property type="molecule type" value="Genomic_DNA"/>
</dbReference>
<dbReference type="SUPFAM" id="SSF57716">
    <property type="entry name" value="Glucocorticoid receptor-like (DNA-binding domain)"/>
    <property type="match status" value="1"/>
</dbReference>
<keyword evidence="9" id="KW-0539">Nucleus</keyword>
<name>A0A158NUW1_ATTCE</name>
<dbReference type="GO" id="GO:0000981">
    <property type="term" value="F:DNA-binding transcription factor activity, RNA polymerase II-specific"/>
    <property type="evidence" value="ECO:0007669"/>
    <property type="project" value="UniProtKB-ARBA"/>
</dbReference>
<dbReference type="GO" id="GO:0043565">
    <property type="term" value="F:sequence-specific DNA binding"/>
    <property type="evidence" value="ECO:0007669"/>
    <property type="project" value="InterPro"/>
</dbReference>
<evidence type="ECO:0000256" key="6">
    <source>
        <dbReference type="ARBA" id="ARBA00023125"/>
    </source>
</evidence>
<dbReference type="AlphaFoldDB" id="A0A158NUW1"/>
<dbReference type="EMBL" id="ADTU01026726">
    <property type="status" value="NOT_ANNOTATED_CDS"/>
    <property type="molecule type" value="Genomic_DNA"/>
</dbReference>
<dbReference type="Proteomes" id="UP000005205">
    <property type="component" value="Unassembled WGS sequence"/>
</dbReference>
<dbReference type="InterPro" id="IPR001628">
    <property type="entry name" value="Znf_hrmn_rcpt"/>
</dbReference>
<evidence type="ECO:0000256" key="10">
    <source>
        <dbReference type="SAM" id="MobiDB-lite"/>
    </source>
</evidence>
<dbReference type="eggNOG" id="KOG3575">
    <property type="taxonomic scope" value="Eukaryota"/>
</dbReference>
<dbReference type="SMART" id="SM00399">
    <property type="entry name" value="ZnF_C4"/>
    <property type="match status" value="1"/>
</dbReference>
<evidence type="ECO:0000256" key="5">
    <source>
        <dbReference type="ARBA" id="ARBA00023015"/>
    </source>
</evidence>
<feature type="region of interest" description="Disordered" evidence="10">
    <location>
        <begin position="387"/>
        <end position="409"/>
    </location>
</feature>
<dbReference type="CDD" id="cd07168">
    <property type="entry name" value="NR_DBD_DHR4_like"/>
    <property type="match status" value="1"/>
</dbReference>
<dbReference type="EMBL" id="ADTU01026733">
    <property type="status" value="NOT_ANNOTATED_CDS"/>
    <property type="molecule type" value="Genomic_DNA"/>
</dbReference>
<dbReference type="InterPro" id="IPR013088">
    <property type="entry name" value="Znf_NHR/GATA"/>
</dbReference>
<dbReference type="PROSITE" id="PS51843">
    <property type="entry name" value="NR_LBD"/>
    <property type="match status" value="1"/>
</dbReference>
<evidence type="ECO:0000256" key="9">
    <source>
        <dbReference type="ARBA" id="ARBA00023242"/>
    </source>
</evidence>
<comment type="subcellular location">
    <subcellularLocation>
        <location evidence="1">Nucleus</location>
    </subcellularLocation>
</comment>
<feature type="region of interest" description="Disordered" evidence="10">
    <location>
        <begin position="724"/>
        <end position="750"/>
    </location>
</feature>
<feature type="compositionally biased region" description="Low complexity" evidence="10">
    <location>
        <begin position="387"/>
        <end position="402"/>
    </location>
</feature>
<dbReference type="EMBL" id="ADTU01026724">
    <property type="status" value="NOT_ANNOTATED_CDS"/>
    <property type="molecule type" value="Genomic_DNA"/>
</dbReference>
<keyword evidence="6" id="KW-0238">DNA-binding</keyword>
<evidence type="ECO:0000313" key="13">
    <source>
        <dbReference type="EnsemblMetazoa" id="XP_012061319.1"/>
    </source>
</evidence>
<evidence type="ECO:0000259" key="12">
    <source>
        <dbReference type="PROSITE" id="PS51843"/>
    </source>
</evidence>
<organism evidence="13 14">
    <name type="scientific">Atta cephalotes</name>
    <name type="common">Leafcutter ant</name>
    <dbReference type="NCBI Taxonomy" id="12957"/>
    <lineage>
        <taxon>Eukaryota</taxon>
        <taxon>Metazoa</taxon>
        <taxon>Ecdysozoa</taxon>
        <taxon>Arthropoda</taxon>
        <taxon>Hexapoda</taxon>
        <taxon>Insecta</taxon>
        <taxon>Pterygota</taxon>
        <taxon>Neoptera</taxon>
        <taxon>Endopterygota</taxon>
        <taxon>Hymenoptera</taxon>
        <taxon>Apocrita</taxon>
        <taxon>Aculeata</taxon>
        <taxon>Formicoidea</taxon>
        <taxon>Formicidae</taxon>
        <taxon>Myrmicinae</taxon>
        <taxon>Atta</taxon>
    </lineage>
</organism>
<dbReference type="InterPro" id="IPR000536">
    <property type="entry name" value="Nucl_hrmn_rcpt_lig-bd"/>
</dbReference>